<comment type="caution">
    <text evidence="9">The sequence shown here is derived from an EMBL/GenBank/DDBJ whole genome shotgun (WGS) entry which is preliminary data.</text>
</comment>
<evidence type="ECO:0000259" key="8">
    <source>
        <dbReference type="PROSITE" id="PS50880"/>
    </source>
</evidence>
<dbReference type="Proteomes" id="UP000015462">
    <property type="component" value="Unassembled WGS sequence"/>
</dbReference>
<dbReference type="CDD" id="cd01025">
    <property type="entry name" value="TOPRIM_recR"/>
    <property type="match status" value="1"/>
</dbReference>
<comment type="function">
    <text evidence="7">May play a role in DNA repair. It seems to be involved in an RecBC-independent recombinational process of DNA repair. It may act with RecF and RecO.</text>
</comment>
<dbReference type="EMBL" id="ASHL01000002">
    <property type="protein sequence ID" value="EPD13601.1"/>
    <property type="molecule type" value="Genomic_DNA"/>
</dbReference>
<feature type="zinc finger region" description="C4-type" evidence="7">
    <location>
        <begin position="57"/>
        <end position="72"/>
    </location>
</feature>
<comment type="similarity">
    <text evidence="7">Belongs to the RecR family.</text>
</comment>
<keyword evidence="5 7" id="KW-0233">DNA recombination</keyword>
<dbReference type="RefSeq" id="WP_015006369.1">
    <property type="nucleotide sequence ID" value="NZ_FQZJ01000001.1"/>
</dbReference>
<dbReference type="Gene3D" id="6.10.250.240">
    <property type="match status" value="1"/>
</dbReference>
<gene>
    <name evidence="7 9" type="primary">recR</name>
    <name evidence="9" type="ORF">L196_03671</name>
</gene>
<dbReference type="Gene3D" id="3.40.1360.10">
    <property type="match status" value="1"/>
</dbReference>
<keyword evidence="6 7" id="KW-0234">DNA repair</keyword>
<evidence type="ECO:0000256" key="4">
    <source>
        <dbReference type="ARBA" id="ARBA00022833"/>
    </source>
</evidence>
<dbReference type="SUPFAM" id="SSF111304">
    <property type="entry name" value="Recombination protein RecR"/>
    <property type="match status" value="1"/>
</dbReference>
<evidence type="ECO:0000256" key="2">
    <source>
        <dbReference type="ARBA" id="ARBA00022763"/>
    </source>
</evidence>
<keyword evidence="2 7" id="KW-0227">DNA damage</keyword>
<sequence>MQSEPILQDLIQALRCLPGVGQKSAQRMAFHLLERDRQGAFKLAQSLAEAVDKIGHCSVCQTLSSADICGLCSDDRRDQQLLCIVETPADVMAIDGATSFKGVYFVLNGRLSPLDGLGPADIGLDKLVDRLKMGVIKEIILATNPTVEGEATAHYISEMAKKYSVRATRIAHGVPFGGELEYIDSGTLSHAFSGRSEV</sequence>
<reference evidence="9 10" key="1">
    <citation type="journal article" date="2013" name="Genome Announc.">
        <title>Genome Sequence of the Pyrene- and Fluoranthene-Degrading Bacterium Cycloclasticus sp. Strain PY97M.</title>
        <authorList>
            <person name="Cui Z."/>
            <person name="Xu G."/>
            <person name="Li Q."/>
            <person name="Gao W."/>
            <person name="Zheng L."/>
        </authorList>
    </citation>
    <scope>NUCLEOTIDE SEQUENCE [LARGE SCALE GENOMIC DNA]</scope>
    <source>
        <strain evidence="9 10">PY97M</strain>
    </source>
</reference>
<dbReference type="InterPro" id="IPR000093">
    <property type="entry name" value="DNA_Rcmb_RecR"/>
</dbReference>
<feature type="domain" description="Toprim" evidence="8">
    <location>
        <begin position="80"/>
        <end position="175"/>
    </location>
</feature>
<keyword evidence="10" id="KW-1185">Reference proteome</keyword>
<evidence type="ECO:0000313" key="10">
    <source>
        <dbReference type="Proteomes" id="UP000015462"/>
    </source>
</evidence>
<dbReference type="InterPro" id="IPR023627">
    <property type="entry name" value="Rcmb_RecR"/>
</dbReference>
<dbReference type="Pfam" id="PF21175">
    <property type="entry name" value="RecR_C"/>
    <property type="match status" value="1"/>
</dbReference>
<dbReference type="InterPro" id="IPR015967">
    <property type="entry name" value="Rcmb_RecR_Znf"/>
</dbReference>
<dbReference type="PROSITE" id="PS01300">
    <property type="entry name" value="RECR"/>
    <property type="match status" value="1"/>
</dbReference>
<dbReference type="GO" id="GO:0008270">
    <property type="term" value="F:zinc ion binding"/>
    <property type="evidence" value="ECO:0007669"/>
    <property type="project" value="UniProtKB-KW"/>
</dbReference>
<organism evidence="9 10">
    <name type="scientific">Cycloclasticus pugetii</name>
    <dbReference type="NCBI Taxonomy" id="34068"/>
    <lineage>
        <taxon>Bacteria</taxon>
        <taxon>Pseudomonadati</taxon>
        <taxon>Pseudomonadota</taxon>
        <taxon>Gammaproteobacteria</taxon>
        <taxon>Thiotrichales</taxon>
        <taxon>Piscirickettsiaceae</taxon>
        <taxon>Cycloclasticus</taxon>
    </lineage>
</organism>
<dbReference type="GO" id="GO:0006281">
    <property type="term" value="P:DNA repair"/>
    <property type="evidence" value="ECO:0007669"/>
    <property type="project" value="UniProtKB-UniRule"/>
</dbReference>
<accession>A0AB33Z3T8</accession>
<protein>
    <recommendedName>
        <fullName evidence="7">Recombination protein RecR</fullName>
    </recommendedName>
</protein>
<evidence type="ECO:0000256" key="3">
    <source>
        <dbReference type="ARBA" id="ARBA00022771"/>
    </source>
</evidence>
<dbReference type="PANTHER" id="PTHR30446">
    <property type="entry name" value="RECOMBINATION PROTEIN RECR"/>
    <property type="match status" value="1"/>
</dbReference>
<evidence type="ECO:0000256" key="5">
    <source>
        <dbReference type="ARBA" id="ARBA00023172"/>
    </source>
</evidence>
<dbReference type="GO" id="GO:0006310">
    <property type="term" value="P:DNA recombination"/>
    <property type="evidence" value="ECO:0007669"/>
    <property type="project" value="UniProtKB-UniRule"/>
</dbReference>
<dbReference type="SMART" id="SM00493">
    <property type="entry name" value="TOPRIM"/>
    <property type="match status" value="1"/>
</dbReference>
<name>A0AB33Z3T8_9GAMM</name>
<dbReference type="Gene3D" id="1.10.8.420">
    <property type="entry name" value="RecR Domain 1"/>
    <property type="match status" value="1"/>
</dbReference>
<keyword evidence="3 7" id="KW-0863">Zinc-finger</keyword>
<dbReference type="InterPro" id="IPR006171">
    <property type="entry name" value="TOPRIM_dom"/>
</dbReference>
<keyword evidence="1 7" id="KW-0479">Metal-binding</keyword>
<dbReference type="PANTHER" id="PTHR30446:SF0">
    <property type="entry name" value="RECOMBINATION PROTEIN RECR"/>
    <property type="match status" value="1"/>
</dbReference>
<evidence type="ECO:0000256" key="7">
    <source>
        <dbReference type="HAMAP-Rule" id="MF_00017"/>
    </source>
</evidence>
<dbReference type="PROSITE" id="PS50880">
    <property type="entry name" value="TOPRIM"/>
    <property type="match status" value="1"/>
</dbReference>
<dbReference type="NCBIfam" id="TIGR00615">
    <property type="entry name" value="recR"/>
    <property type="match status" value="1"/>
</dbReference>
<proteinExistence type="inferred from homology"/>
<dbReference type="Pfam" id="PF02132">
    <property type="entry name" value="RecR_ZnF"/>
    <property type="match status" value="1"/>
</dbReference>
<dbReference type="Pfam" id="PF13662">
    <property type="entry name" value="Toprim_4"/>
    <property type="match status" value="1"/>
</dbReference>
<dbReference type="Pfam" id="PF21176">
    <property type="entry name" value="RecR_HhH"/>
    <property type="match status" value="1"/>
</dbReference>
<dbReference type="HAMAP" id="MF_00017">
    <property type="entry name" value="RecR"/>
    <property type="match status" value="1"/>
</dbReference>
<dbReference type="GO" id="GO:0003677">
    <property type="term" value="F:DNA binding"/>
    <property type="evidence" value="ECO:0007669"/>
    <property type="project" value="UniProtKB-UniRule"/>
</dbReference>
<dbReference type="AlphaFoldDB" id="A0AB33Z3T8"/>
<evidence type="ECO:0000256" key="6">
    <source>
        <dbReference type="ARBA" id="ARBA00023204"/>
    </source>
</evidence>
<keyword evidence="4 7" id="KW-0862">Zinc</keyword>
<evidence type="ECO:0000313" key="9">
    <source>
        <dbReference type="EMBL" id="EPD13601.1"/>
    </source>
</evidence>
<evidence type="ECO:0000256" key="1">
    <source>
        <dbReference type="ARBA" id="ARBA00022723"/>
    </source>
</evidence>
<dbReference type="InterPro" id="IPR034137">
    <property type="entry name" value="TOPRIM_RecR"/>
</dbReference>